<reference evidence="3 4" key="1">
    <citation type="submission" date="2020-09" db="EMBL/GenBank/DDBJ databases">
        <title>Genome seq and assembly of Chryseobacterium sp.</title>
        <authorList>
            <person name="Chhetri G."/>
        </authorList>
    </citation>
    <scope>NUCLEOTIDE SEQUENCE [LARGE SCALE GENOMIC DNA]</scope>
    <source>
        <strain evidence="3 4">GCR10</strain>
    </source>
</reference>
<sequence>MDYGISFVAAVVFLPLFFVLFILASADTGFPGIFTQERVGRFGNMFTVYKFKTYHSVTHQKSSFGKWMRRTKLDELPQLFNILKGEMSFIGPRPDIKGYYDTLEGDDREVLNLKPGLISEAGFKYKNEDRILSQQKNPLEYNDKVLFPDKVKMNLEYYRNLSLKNDLKLILKAFGIFFNLKSGK</sequence>
<dbReference type="GO" id="GO:0016740">
    <property type="term" value="F:transferase activity"/>
    <property type="evidence" value="ECO:0007669"/>
    <property type="project" value="UniProtKB-KW"/>
</dbReference>
<dbReference type="Proteomes" id="UP000637299">
    <property type="component" value="Unassembled WGS sequence"/>
</dbReference>
<evidence type="ECO:0000256" key="1">
    <source>
        <dbReference type="ARBA" id="ARBA00006464"/>
    </source>
</evidence>
<proteinExistence type="inferred from homology"/>
<evidence type="ECO:0000313" key="4">
    <source>
        <dbReference type="Proteomes" id="UP000637299"/>
    </source>
</evidence>
<keyword evidence="3" id="KW-0808">Transferase</keyword>
<comment type="similarity">
    <text evidence="1">Belongs to the bacterial sugar transferase family.</text>
</comment>
<protein>
    <submittedName>
        <fullName evidence="3">Sugar transferase</fullName>
    </submittedName>
</protein>
<accession>A0ABR8ZAW7</accession>
<dbReference type="PANTHER" id="PTHR30576:SF20">
    <property type="entry name" value="QUINOVOSAMINEPHOSPHOTRANSFERAE-RELATED"/>
    <property type="match status" value="1"/>
</dbReference>
<dbReference type="PANTHER" id="PTHR30576">
    <property type="entry name" value="COLANIC BIOSYNTHESIS UDP-GLUCOSE LIPID CARRIER TRANSFERASE"/>
    <property type="match status" value="1"/>
</dbReference>
<name>A0ABR8ZAW7_9FLAO</name>
<feature type="domain" description="Bacterial sugar transferase" evidence="2">
    <location>
        <begin position="1"/>
        <end position="178"/>
    </location>
</feature>
<dbReference type="Pfam" id="PF02397">
    <property type="entry name" value="Bac_transf"/>
    <property type="match status" value="1"/>
</dbReference>
<dbReference type="EMBL" id="JACYFS010000001">
    <property type="protein sequence ID" value="MBD8082229.1"/>
    <property type="molecule type" value="Genomic_DNA"/>
</dbReference>
<gene>
    <name evidence="3" type="ORF">IC610_07280</name>
</gene>
<organism evidence="3 4">
    <name type="scientific">Chryseobacterium caseinilyticum</name>
    <dbReference type="NCBI Taxonomy" id="2771428"/>
    <lineage>
        <taxon>Bacteria</taxon>
        <taxon>Pseudomonadati</taxon>
        <taxon>Bacteroidota</taxon>
        <taxon>Flavobacteriia</taxon>
        <taxon>Flavobacteriales</taxon>
        <taxon>Weeksellaceae</taxon>
        <taxon>Chryseobacterium group</taxon>
        <taxon>Chryseobacterium</taxon>
    </lineage>
</organism>
<evidence type="ECO:0000259" key="2">
    <source>
        <dbReference type="Pfam" id="PF02397"/>
    </source>
</evidence>
<comment type="caution">
    <text evidence="3">The sequence shown here is derived from an EMBL/GenBank/DDBJ whole genome shotgun (WGS) entry which is preliminary data.</text>
</comment>
<evidence type="ECO:0000313" key="3">
    <source>
        <dbReference type="EMBL" id="MBD8082229.1"/>
    </source>
</evidence>
<keyword evidence="4" id="KW-1185">Reference proteome</keyword>
<dbReference type="InterPro" id="IPR003362">
    <property type="entry name" value="Bact_transf"/>
</dbReference>
<dbReference type="RefSeq" id="WP_191736236.1">
    <property type="nucleotide sequence ID" value="NZ_JACYFS010000001.1"/>
</dbReference>